<dbReference type="Gene3D" id="1.20.1250.20">
    <property type="entry name" value="MFS general substrate transporter like domains"/>
    <property type="match status" value="1"/>
</dbReference>
<reference evidence="9" key="1">
    <citation type="submission" date="2021-01" db="EMBL/GenBank/DDBJ databases">
        <authorList>
            <person name="Corre E."/>
            <person name="Pelletier E."/>
            <person name="Niang G."/>
            <person name="Scheremetjew M."/>
            <person name="Finn R."/>
            <person name="Kale V."/>
            <person name="Holt S."/>
            <person name="Cochrane G."/>
            <person name="Meng A."/>
            <person name="Brown T."/>
            <person name="Cohen L."/>
        </authorList>
    </citation>
    <scope>NUCLEOTIDE SEQUENCE</scope>
    <source>
        <strain evidence="9">NY070348D</strain>
    </source>
</reference>
<feature type="compositionally biased region" description="Basic and acidic residues" evidence="6">
    <location>
        <begin position="7"/>
        <end position="18"/>
    </location>
</feature>
<dbReference type="InterPro" id="IPR020846">
    <property type="entry name" value="MFS_dom"/>
</dbReference>
<dbReference type="GO" id="GO:0016020">
    <property type="term" value="C:membrane"/>
    <property type="evidence" value="ECO:0007669"/>
    <property type="project" value="UniProtKB-SubCell"/>
</dbReference>
<keyword evidence="3 7" id="KW-0812">Transmembrane</keyword>
<gene>
    <name evidence="9" type="ORF">QSP1433_LOCUS5597</name>
</gene>
<dbReference type="PANTHER" id="PTHR23511">
    <property type="entry name" value="SYNAPTIC VESICLE GLYCOPROTEIN 2"/>
    <property type="match status" value="1"/>
</dbReference>
<feature type="region of interest" description="Disordered" evidence="6">
    <location>
        <begin position="1"/>
        <end position="20"/>
    </location>
</feature>
<keyword evidence="4 7" id="KW-1133">Transmembrane helix</keyword>
<dbReference type="PANTHER" id="PTHR23511:SF34">
    <property type="entry name" value="SYNAPTIC VESICLE GLYCOPROTEIN 2"/>
    <property type="match status" value="1"/>
</dbReference>
<evidence type="ECO:0000256" key="4">
    <source>
        <dbReference type="ARBA" id="ARBA00022989"/>
    </source>
</evidence>
<feature type="transmembrane region" description="Helical" evidence="7">
    <location>
        <begin position="69"/>
        <end position="89"/>
    </location>
</feature>
<evidence type="ECO:0000313" key="9">
    <source>
        <dbReference type="EMBL" id="CAD9676936.1"/>
    </source>
</evidence>
<feature type="transmembrane region" description="Helical" evidence="7">
    <location>
        <begin position="109"/>
        <end position="129"/>
    </location>
</feature>
<dbReference type="GO" id="GO:0022857">
    <property type="term" value="F:transmembrane transporter activity"/>
    <property type="evidence" value="ECO:0007669"/>
    <property type="project" value="InterPro"/>
</dbReference>
<feature type="transmembrane region" description="Helical" evidence="7">
    <location>
        <begin position="136"/>
        <end position="156"/>
    </location>
</feature>
<dbReference type="InterPro" id="IPR036259">
    <property type="entry name" value="MFS_trans_sf"/>
</dbReference>
<feature type="transmembrane region" description="Helical" evidence="7">
    <location>
        <begin position="461"/>
        <end position="485"/>
    </location>
</feature>
<evidence type="ECO:0000256" key="7">
    <source>
        <dbReference type="SAM" id="Phobius"/>
    </source>
</evidence>
<dbReference type="EMBL" id="HBHK01009057">
    <property type="protein sequence ID" value="CAD9676936.1"/>
    <property type="molecule type" value="Transcribed_RNA"/>
</dbReference>
<keyword evidence="5 7" id="KW-0472">Membrane</keyword>
<feature type="transmembrane region" description="Helical" evidence="7">
    <location>
        <begin position="162"/>
        <end position="183"/>
    </location>
</feature>
<evidence type="ECO:0000256" key="5">
    <source>
        <dbReference type="ARBA" id="ARBA00023136"/>
    </source>
</evidence>
<feature type="transmembrane region" description="Helical" evidence="7">
    <location>
        <begin position="312"/>
        <end position="334"/>
    </location>
</feature>
<feature type="transmembrane region" description="Helical" evidence="7">
    <location>
        <begin position="229"/>
        <end position="246"/>
    </location>
</feature>
<feature type="compositionally biased region" description="Basic residues" evidence="6">
    <location>
        <begin position="525"/>
        <end position="536"/>
    </location>
</feature>
<protein>
    <recommendedName>
        <fullName evidence="8">Major facilitator superfamily (MFS) profile domain-containing protein</fullName>
    </recommendedName>
</protein>
<dbReference type="InterPro" id="IPR011701">
    <property type="entry name" value="MFS"/>
</dbReference>
<organism evidence="9">
    <name type="scientific">Mucochytrium quahogii</name>
    <dbReference type="NCBI Taxonomy" id="96639"/>
    <lineage>
        <taxon>Eukaryota</taxon>
        <taxon>Sar</taxon>
        <taxon>Stramenopiles</taxon>
        <taxon>Bigyra</taxon>
        <taxon>Labyrinthulomycetes</taxon>
        <taxon>Thraustochytrida</taxon>
        <taxon>Thraustochytriidae</taxon>
        <taxon>Mucochytrium</taxon>
    </lineage>
</organism>
<evidence type="ECO:0000259" key="8">
    <source>
        <dbReference type="PROSITE" id="PS50850"/>
    </source>
</evidence>
<feature type="domain" description="Major facilitator superfamily (MFS) profile" evidence="8">
    <location>
        <begin position="71"/>
        <end position="489"/>
    </location>
</feature>
<keyword evidence="2" id="KW-0813">Transport</keyword>
<feature type="region of interest" description="Disordered" evidence="6">
    <location>
        <begin position="510"/>
        <end position="543"/>
    </location>
</feature>
<evidence type="ECO:0000256" key="6">
    <source>
        <dbReference type="SAM" id="MobiDB-lite"/>
    </source>
</evidence>
<feature type="transmembrane region" description="Helical" evidence="7">
    <location>
        <begin position="195"/>
        <end position="217"/>
    </location>
</feature>
<name>A0A7S2WAX7_9STRA</name>
<evidence type="ECO:0000256" key="3">
    <source>
        <dbReference type="ARBA" id="ARBA00022692"/>
    </source>
</evidence>
<accession>A0A7S2WAX7</accession>
<dbReference type="PROSITE" id="PS50850">
    <property type="entry name" value="MFS"/>
    <property type="match status" value="1"/>
</dbReference>
<dbReference type="Pfam" id="PF07690">
    <property type="entry name" value="MFS_1"/>
    <property type="match status" value="1"/>
</dbReference>
<evidence type="ECO:0000256" key="2">
    <source>
        <dbReference type="ARBA" id="ARBA00022448"/>
    </source>
</evidence>
<sequence length="543" mass="60350">MEFELSEIAHEDGDEHGLSKTLSGRRASSLVQAEVSDHIDFELPCKSDIQRFKMLDLALNQIGVGKFHVVLFLVTSLGFFVEAAEMNILSLLYPQFIRHWHVKKTELSIIPSMTGIGMMIGTFGFGRLSDVIGRKLVYQISLSLCVFFGFICSYATNVNQFAFMRLFLGLGYGGNVVSSATLLIESSPTPYRGLFSALTSYAFTLGMLFVVGLSWAVMESWGWESVVRIVSIVGFPVLLALFFLPGSTRFYIIQGKYDTAVATVERIARMNNQPSPTFFTVENLGLPEPVVVVAKECCTVSDAFRGESGRSLIPLVAIWFFNSFSMGIIPFLPLQLKDRFPDINDAQYKIALALSIGGVVGSLFVTVLSTRMNRISEMRLGFSILMLGVPTVAFLQSSFWLVCLVLIFVHCGISTVYHSLYTYTPEVFPTKIRVTAFSFCQLSHRLAPVIAPFAVTALSQISFNTCAMAFAAIWALAMVVTLSLVKETFNRALVEEAGLDHEDIEYTHVNREDQEEISPRSPTQNRKRSNSLRRNSRTSIDGV</sequence>
<dbReference type="SUPFAM" id="SSF103473">
    <property type="entry name" value="MFS general substrate transporter"/>
    <property type="match status" value="1"/>
</dbReference>
<dbReference type="CDD" id="cd17316">
    <property type="entry name" value="MFS_SV2_like"/>
    <property type="match status" value="1"/>
</dbReference>
<dbReference type="PROSITE" id="PS00217">
    <property type="entry name" value="SUGAR_TRANSPORT_2"/>
    <property type="match status" value="1"/>
</dbReference>
<dbReference type="InterPro" id="IPR005829">
    <property type="entry name" value="Sugar_transporter_CS"/>
</dbReference>
<dbReference type="AlphaFoldDB" id="A0A7S2WAX7"/>
<proteinExistence type="predicted"/>
<evidence type="ECO:0000256" key="1">
    <source>
        <dbReference type="ARBA" id="ARBA00004141"/>
    </source>
</evidence>
<comment type="subcellular location">
    <subcellularLocation>
        <location evidence="1">Membrane</location>
        <topology evidence="1">Multi-pass membrane protein</topology>
    </subcellularLocation>
</comment>
<feature type="transmembrane region" description="Helical" evidence="7">
    <location>
        <begin position="346"/>
        <end position="368"/>
    </location>
</feature>